<dbReference type="PANTHER" id="PTHR14817:SF2">
    <property type="entry name" value="COILED-COIL DOMAIN-CONTAINING PROTEIN 15"/>
    <property type="match status" value="1"/>
</dbReference>
<dbReference type="PANTHER" id="PTHR14817">
    <property type="entry name" value="COILED-COIL DOMAIN-CONTAINING PROTEIN 15"/>
    <property type="match status" value="1"/>
</dbReference>
<sequence>MNSSTTSNSTYSQSYKTGSDSSSSGFISLPGIPSGRRKVFRNEPVVSNTKYSFSSCTKRRILKHVADNEDNINNYLVRENKTQEDDPKKRFIFNAEFHVCLHTNKNIKVVKDLGKQPSDVVDVEGSKHSFSNANDAACFYQDSTTERRRRKEEKLRVFNDTVKQRIKEKSKSTLIEKEAAAARIKYEKERKKELYRKMCNYGKQANNLNMKIASGGTTPRLNSTNGNISPNSSKISSGSVSNTPRTPRTPRADARGQAFSLVDLDLQDQSHEECEGHDEQFVNFKSPTQSNSSESTSVTTEDSYTNESDNGNPKKTVNAFNLFARQNLANVVPSTSSEVYAHFEKGISKEDNNIIVQAPCFTVYLDDPIHTFTLNKPNYIPLNTSKASDSEIMSFKSSDTYQSAVHSNARSGSNKEQKKKEYREEKRYLKQLNKQFLETVKNMSIELPSLCHCDIETMDVNAQHSNNCYYFQNKNDYARDLSSLFHSYNL</sequence>
<evidence type="ECO:0000256" key="1">
    <source>
        <dbReference type="SAM" id="MobiDB-lite"/>
    </source>
</evidence>
<evidence type="ECO:0000313" key="2">
    <source>
        <dbReference type="EMBL" id="EFC38655.1"/>
    </source>
</evidence>
<gene>
    <name evidence="2" type="ORF">NAEGRDRAFT_52853</name>
</gene>
<feature type="region of interest" description="Disordered" evidence="1">
    <location>
        <begin position="214"/>
        <end position="256"/>
    </location>
</feature>
<dbReference type="AlphaFoldDB" id="D2VWP0"/>
<name>D2VWP0_NAEGR</name>
<accession>D2VWP0</accession>
<dbReference type="EMBL" id="GG738905">
    <property type="protein sequence ID" value="EFC38655.1"/>
    <property type="molecule type" value="Genomic_DNA"/>
</dbReference>
<feature type="region of interest" description="Disordered" evidence="1">
    <location>
        <begin position="1"/>
        <end position="29"/>
    </location>
</feature>
<feature type="compositionally biased region" description="Polar residues" evidence="1">
    <location>
        <begin position="214"/>
        <end position="224"/>
    </location>
</feature>
<dbReference type="KEGG" id="ngr:NAEGRDRAFT_52853"/>
<feature type="compositionally biased region" description="Low complexity" evidence="1">
    <location>
        <begin position="225"/>
        <end position="246"/>
    </location>
</feature>
<organism evidence="3">
    <name type="scientific">Naegleria gruberi</name>
    <name type="common">Amoeba</name>
    <dbReference type="NCBI Taxonomy" id="5762"/>
    <lineage>
        <taxon>Eukaryota</taxon>
        <taxon>Discoba</taxon>
        <taxon>Heterolobosea</taxon>
        <taxon>Tetramitia</taxon>
        <taxon>Eutetramitia</taxon>
        <taxon>Vahlkampfiidae</taxon>
        <taxon>Naegleria</taxon>
    </lineage>
</organism>
<dbReference type="OMA" id="TPRGMNT"/>
<evidence type="ECO:0000313" key="3">
    <source>
        <dbReference type="Proteomes" id="UP000006671"/>
    </source>
</evidence>
<dbReference type="InParanoid" id="D2VWP0"/>
<proteinExistence type="predicted"/>
<dbReference type="InterPro" id="IPR037693">
    <property type="entry name" value="CCDC15"/>
</dbReference>
<feature type="region of interest" description="Disordered" evidence="1">
    <location>
        <begin position="270"/>
        <end position="313"/>
    </location>
</feature>
<keyword evidence="3" id="KW-1185">Reference proteome</keyword>
<reference evidence="2 3" key="1">
    <citation type="journal article" date="2010" name="Cell">
        <title>The genome of Naegleria gruberi illuminates early eukaryotic versatility.</title>
        <authorList>
            <person name="Fritz-Laylin L.K."/>
            <person name="Prochnik S.E."/>
            <person name="Ginger M.L."/>
            <person name="Dacks J.B."/>
            <person name="Carpenter M.L."/>
            <person name="Field M.C."/>
            <person name="Kuo A."/>
            <person name="Paredez A."/>
            <person name="Chapman J."/>
            <person name="Pham J."/>
            <person name="Shu S."/>
            <person name="Neupane R."/>
            <person name="Cipriano M."/>
            <person name="Mancuso J."/>
            <person name="Tu H."/>
            <person name="Salamov A."/>
            <person name="Lindquist E."/>
            <person name="Shapiro H."/>
            <person name="Lucas S."/>
            <person name="Grigoriev I.V."/>
            <person name="Cande W.Z."/>
            <person name="Fulton C."/>
            <person name="Rokhsar D.S."/>
            <person name="Dawson S.C."/>
        </authorList>
    </citation>
    <scope>NUCLEOTIDE SEQUENCE [LARGE SCALE GENOMIC DNA]</scope>
    <source>
        <strain evidence="2 3">NEG-M</strain>
    </source>
</reference>
<dbReference type="RefSeq" id="XP_002671399.1">
    <property type="nucleotide sequence ID" value="XM_002671353.1"/>
</dbReference>
<dbReference type="Proteomes" id="UP000006671">
    <property type="component" value="Unassembled WGS sequence"/>
</dbReference>
<dbReference type="GO" id="GO:0005813">
    <property type="term" value="C:centrosome"/>
    <property type="evidence" value="ECO:0007669"/>
    <property type="project" value="TreeGrafter"/>
</dbReference>
<dbReference type="GeneID" id="8862745"/>
<feature type="compositionally biased region" description="Low complexity" evidence="1">
    <location>
        <begin position="286"/>
        <end position="305"/>
    </location>
</feature>
<feature type="compositionally biased region" description="Basic and acidic residues" evidence="1">
    <location>
        <begin position="270"/>
        <end position="280"/>
    </location>
</feature>
<protein>
    <submittedName>
        <fullName evidence="2">Predicted protein</fullName>
    </submittedName>
</protein>
<dbReference type="VEuPathDB" id="AmoebaDB:NAEGRDRAFT_52853"/>
<dbReference type="OrthoDB" id="10259667at2759"/>